<dbReference type="Gene3D" id="3.30.70.1060">
    <property type="entry name" value="Dimeric alpha+beta barrel"/>
    <property type="match status" value="1"/>
</dbReference>
<name>A0A4R6WPR4_9PROT</name>
<feature type="domain" description="YCII-related" evidence="2">
    <location>
        <begin position="13"/>
        <end position="75"/>
    </location>
</feature>
<dbReference type="PANTHER" id="PTHR37828:SF1">
    <property type="entry name" value="YCII-RELATED DOMAIN-CONTAINING PROTEIN"/>
    <property type="match status" value="1"/>
</dbReference>
<proteinExistence type="inferred from homology"/>
<evidence type="ECO:0000256" key="1">
    <source>
        <dbReference type="ARBA" id="ARBA00007689"/>
    </source>
</evidence>
<dbReference type="AlphaFoldDB" id="A0A4R6WPR4"/>
<organism evidence="3 4">
    <name type="scientific">Dongia mobilis</name>
    <dbReference type="NCBI Taxonomy" id="578943"/>
    <lineage>
        <taxon>Bacteria</taxon>
        <taxon>Pseudomonadati</taxon>
        <taxon>Pseudomonadota</taxon>
        <taxon>Alphaproteobacteria</taxon>
        <taxon>Rhodospirillales</taxon>
        <taxon>Dongiaceae</taxon>
        <taxon>Dongia</taxon>
    </lineage>
</organism>
<dbReference type="InterPro" id="IPR005545">
    <property type="entry name" value="YCII"/>
</dbReference>
<evidence type="ECO:0000313" key="3">
    <source>
        <dbReference type="EMBL" id="TDQ83095.1"/>
    </source>
</evidence>
<evidence type="ECO:0000313" key="4">
    <source>
        <dbReference type="Proteomes" id="UP000295783"/>
    </source>
</evidence>
<sequence>MFLILLTFSANRGQAGAFMAGHNDWLKRGFDDGVFVLAGSLQPAQGGALFAHGESRAEIEARLALDPFVAEGIVSAEIHEIAPARTDPRLAFLAA</sequence>
<accession>A0A4R6WPR4</accession>
<comment type="caution">
    <text evidence="3">The sequence shown here is derived from an EMBL/GenBank/DDBJ whole genome shotgun (WGS) entry which is preliminary data.</text>
</comment>
<keyword evidence="4" id="KW-1185">Reference proteome</keyword>
<dbReference type="SUPFAM" id="SSF54909">
    <property type="entry name" value="Dimeric alpha+beta barrel"/>
    <property type="match status" value="1"/>
</dbReference>
<evidence type="ECO:0000259" key="2">
    <source>
        <dbReference type="Pfam" id="PF03795"/>
    </source>
</evidence>
<reference evidence="3 4" key="1">
    <citation type="submission" date="2019-03" db="EMBL/GenBank/DDBJ databases">
        <title>Genomic Encyclopedia of Type Strains, Phase III (KMG-III): the genomes of soil and plant-associated and newly described type strains.</title>
        <authorList>
            <person name="Whitman W."/>
        </authorList>
    </citation>
    <scope>NUCLEOTIDE SEQUENCE [LARGE SCALE GENOMIC DNA]</scope>
    <source>
        <strain evidence="3 4">CGMCC 1.7660</strain>
    </source>
</reference>
<protein>
    <submittedName>
        <fullName evidence="3">Uncharacterized protein YciI</fullName>
    </submittedName>
</protein>
<dbReference type="Pfam" id="PF03795">
    <property type="entry name" value="YCII"/>
    <property type="match status" value="1"/>
</dbReference>
<dbReference type="EMBL" id="SNYW01000007">
    <property type="protein sequence ID" value="TDQ83095.1"/>
    <property type="molecule type" value="Genomic_DNA"/>
</dbReference>
<dbReference type="OrthoDB" id="9814407at2"/>
<gene>
    <name evidence="3" type="ORF">A8950_1378</name>
</gene>
<dbReference type="InterPro" id="IPR011008">
    <property type="entry name" value="Dimeric_a/b-barrel"/>
</dbReference>
<dbReference type="PANTHER" id="PTHR37828">
    <property type="entry name" value="GSR2449 PROTEIN"/>
    <property type="match status" value="1"/>
</dbReference>
<dbReference type="RefSeq" id="WP_133612881.1">
    <property type="nucleotide sequence ID" value="NZ_SNYW01000007.1"/>
</dbReference>
<dbReference type="Proteomes" id="UP000295783">
    <property type="component" value="Unassembled WGS sequence"/>
</dbReference>
<comment type="similarity">
    <text evidence="1">Belongs to the YciI family.</text>
</comment>